<evidence type="ECO:0008006" key="4">
    <source>
        <dbReference type="Google" id="ProtNLM"/>
    </source>
</evidence>
<evidence type="ECO:0000313" key="3">
    <source>
        <dbReference type="Proteomes" id="UP000317209"/>
    </source>
</evidence>
<dbReference type="EMBL" id="VFOX01000002">
    <property type="protein sequence ID" value="TQL82421.1"/>
    <property type="molecule type" value="Genomic_DNA"/>
</dbReference>
<feature type="chain" id="PRO_5021949242" description="Lipoprotein" evidence="1">
    <location>
        <begin position="25"/>
        <end position="157"/>
    </location>
</feature>
<keyword evidence="3" id="KW-1185">Reference proteome</keyword>
<dbReference type="RefSeq" id="WP_141874341.1">
    <property type="nucleotide sequence ID" value="NZ_VFOX01000002.1"/>
</dbReference>
<proteinExistence type="predicted"/>
<comment type="caution">
    <text evidence="2">The sequence shown here is derived from an EMBL/GenBank/DDBJ whole genome shotgun (WGS) entry which is preliminary data.</text>
</comment>
<feature type="signal peptide" evidence="1">
    <location>
        <begin position="1"/>
        <end position="24"/>
    </location>
</feature>
<keyword evidence="1" id="KW-0732">Signal</keyword>
<dbReference type="OrthoDB" id="4937256at2"/>
<name>A0A543BC58_9MICO</name>
<reference evidence="2 3" key="1">
    <citation type="submission" date="2019-06" db="EMBL/GenBank/DDBJ databases">
        <title>Sequencing the genomes of 1000 actinobacteria strains.</title>
        <authorList>
            <person name="Klenk H.-P."/>
        </authorList>
    </citation>
    <scope>NUCLEOTIDE SEQUENCE [LARGE SCALE GENOMIC DNA]</scope>
    <source>
        <strain evidence="2 3">DSM 20169</strain>
    </source>
</reference>
<organism evidence="2 3">
    <name type="scientific">Microbacterium saperdae</name>
    <dbReference type="NCBI Taxonomy" id="69368"/>
    <lineage>
        <taxon>Bacteria</taxon>
        <taxon>Bacillati</taxon>
        <taxon>Actinomycetota</taxon>
        <taxon>Actinomycetes</taxon>
        <taxon>Micrococcales</taxon>
        <taxon>Microbacteriaceae</taxon>
        <taxon>Microbacterium</taxon>
    </lineage>
</organism>
<sequence>MARHARAAASAAVILALAPMAACAGSPFVTSETCIDWVWFETPADAAAESDAVVLGRIVDQAGTSNYLDIPATTWNVEVDSWLDGGGEGDGEIVVTSLPRSCGDTRDIMSERQGDEPVILFLRDASSGWEIITPLQGVVPAGPDGGIPTVWPDAIEG</sequence>
<dbReference type="AlphaFoldDB" id="A0A543BC58"/>
<evidence type="ECO:0000256" key="1">
    <source>
        <dbReference type="SAM" id="SignalP"/>
    </source>
</evidence>
<accession>A0A543BC58</accession>
<dbReference type="Proteomes" id="UP000317209">
    <property type="component" value="Unassembled WGS sequence"/>
</dbReference>
<gene>
    <name evidence="2" type="ORF">FB560_3906</name>
</gene>
<evidence type="ECO:0000313" key="2">
    <source>
        <dbReference type="EMBL" id="TQL82421.1"/>
    </source>
</evidence>
<protein>
    <recommendedName>
        <fullName evidence="4">Lipoprotein</fullName>
    </recommendedName>
</protein>